<dbReference type="AlphaFoldDB" id="A0A5B7JZP8"/>
<proteinExistence type="predicted"/>
<gene>
    <name evidence="1" type="ORF">E2C01_093799</name>
</gene>
<reference evidence="1 2" key="1">
    <citation type="submission" date="2019-05" db="EMBL/GenBank/DDBJ databases">
        <title>Another draft genome of Portunus trituberculatus and its Hox gene families provides insights of decapod evolution.</title>
        <authorList>
            <person name="Jeong J.-H."/>
            <person name="Song I."/>
            <person name="Kim S."/>
            <person name="Choi T."/>
            <person name="Kim D."/>
            <person name="Ryu S."/>
            <person name="Kim W."/>
        </authorList>
    </citation>
    <scope>NUCLEOTIDE SEQUENCE [LARGE SCALE GENOMIC DNA]</scope>
    <source>
        <tissue evidence="1">Muscle</tissue>
    </source>
</reference>
<name>A0A5B7JZP8_PORTR</name>
<evidence type="ECO:0000313" key="2">
    <source>
        <dbReference type="Proteomes" id="UP000324222"/>
    </source>
</evidence>
<keyword evidence="2" id="KW-1185">Reference proteome</keyword>
<dbReference type="Proteomes" id="UP000324222">
    <property type="component" value="Unassembled WGS sequence"/>
</dbReference>
<evidence type="ECO:0000313" key="1">
    <source>
        <dbReference type="EMBL" id="MPC98428.1"/>
    </source>
</evidence>
<accession>A0A5B7JZP8</accession>
<dbReference type="OrthoDB" id="6379915at2759"/>
<organism evidence="1 2">
    <name type="scientific">Portunus trituberculatus</name>
    <name type="common">Swimming crab</name>
    <name type="synonym">Neptunus trituberculatus</name>
    <dbReference type="NCBI Taxonomy" id="210409"/>
    <lineage>
        <taxon>Eukaryota</taxon>
        <taxon>Metazoa</taxon>
        <taxon>Ecdysozoa</taxon>
        <taxon>Arthropoda</taxon>
        <taxon>Crustacea</taxon>
        <taxon>Multicrustacea</taxon>
        <taxon>Malacostraca</taxon>
        <taxon>Eumalacostraca</taxon>
        <taxon>Eucarida</taxon>
        <taxon>Decapoda</taxon>
        <taxon>Pleocyemata</taxon>
        <taxon>Brachyura</taxon>
        <taxon>Eubrachyura</taxon>
        <taxon>Portunoidea</taxon>
        <taxon>Portunidae</taxon>
        <taxon>Portuninae</taxon>
        <taxon>Portunus</taxon>
    </lineage>
</organism>
<comment type="caution">
    <text evidence="1">The sequence shown here is derived from an EMBL/GenBank/DDBJ whole genome shotgun (WGS) entry which is preliminary data.</text>
</comment>
<protein>
    <submittedName>
        <fullName evidence="1">Uncharacterized protein</fullName>
    </submittedName>
</protein>
<sequence>MCGALDSNTLEHHCLHCPEVEGMLPRGVPLVEVCRHLLKGDTLDVILARFPKFGGC</sequence>
<dbReference type="EMBL" id="VSRR010114050">
    <property type="protein sequence ID" value="MPC98428.1"/>
    <property type="molecule type" value="Genomic_DNA"/>
</dbReference>